<feature type="domain" description="Smr" evidence="1">
    <location>
        <begin position="313"/>
        <end position="383"/>
    </location>
</feature>
<gene>
    <name evidence="2" type="ORF">Muribac1_0440</name>
</gene>
<dbReference type="SUPFAM" id="SSF158949">
    <property type="entry name" value="Smr-associated domain-like"/>
    <property type="match status" value="1"/>
</dbReference>
<evidence type="ECO:0000259" key="1">
    <source>
        <dbReference type="PROSITE" id="PS50828"/>
    </source>
</evidence>
<dbReference type="Gene3D" id="2.60.40.1600">
    <property type="entry name" value="Smr-associated-like"/>
    <property type="match status" value="1"/>
</dbReference>
<proteinExistence type="predicted"/>
<dbReference type="AlphaFoldDB" id="A0A6G8F3C8"/>
<name>A0A6G8F3C8_9BACT</name>
<sequence length="383" mass="42802">MARIGDTVRFLNSVGGGVITRIEDKIAYVDDGGFETPVLLKELVVVLPAGHEPDNKGAKKMFDQKAYDNGRREAEPVKAAPAPVAEPAPKAYEAPVEETSHGEKLNLVLAFEPSDVKHLDKSEFTAVLVNDSNYFISFSLMRRSEQERGWTAVYNGIVEPNELLNLAALRHENLPDYEKIAFQCIAYKKDKPFTLQSPVSVSRKLDLTKFHKFHCFRPGLYSDTPVLEFPLVADGVVARPLEINSSEIKEAMTWPKQEKDITKELSKKFRVDSGRKSGHADPASNPRKVLPLIEVDLHIGELTDSLVGMEPKDMLEMQLDAVRKHMKDNSARIGQKIVFIHGKGEGVLRNAVLQLLKKEFPKAELQDASFREYGFGATLVTIH</sequence>
<accession>A0A6G8F3C8</accession>
<evidence type="ECO:0000313" key="2">
    <source>
        <dbReference type="EMBL" id="QIM10835.1"/>
    </source>
</evidence>
<dbReference type="InterPro" id="IPR036063">
    <property type="entry name" value="Smr_dom_sf"/>
</dbReference>
<dbReference type="EMBL" id="MT002444">
    <property type="protein sequence ID" value="QIM10835.1"/>
    <property type="molecule type" value="Genomic_DNA"/>
</dbReference>
<dbReference type="PROSITE" id="PS50828">
    <property type="entry name" value="SMR"/>
    <property type="match status" value="1"/>
</dbReference>
<protein>
    <submittedName>
        <fullName evidence="2">Mannonate oxidoreductase</fullName>
    </submittedName>
</protein>
<dbReference type="InterPro" id="IPR002625">
    <property type="entry name" value="Smr_dom"/>
</dbReference>
<dbReference type="Pfam" id="PF01713">
    <property type="entry name" value="Smr"/>
    <property type="match status" value="1"/>
</dbReference>
<dbReference type="Gene3D" id="3.30.1370.110">
    <property type="match status" value="1"/>
</dbReference>
<dbReference type="Pfam" id="PF09640">
    <property type="entry name" value="DUF2027"/>
    <property type="match status" value="1"/>
</dbReference>
<dbReference type="InterPro" id="IPR018598">
    <property type="entry name" value="DUF2027"/>
</dbReference>
<organism evidence="2">
    <name type="scientific">uncultured Muribaculaceae bacterium</name>
    <dbReference type="NCBI Taxonomy" id="2301481"/>
    <lineage>
        <taxon>Bacteria</taxon>
        <taxon>Pseudomonadati</taxon>
        <taxon>Bacteroidota</taxon>
        <taxon>Bacteroidia</taxon>
        <taxon>Bacteroidales</taxon>
        <taxon>Muribaculaceae</taxon>
        <taxon>environmental samples</taxon>
    </lineage>
</organism>
<dbReference type="InterPro" id="IPR036781">
    <property type="entry name" value="Smr_assoc-like_sf"/>
</dbReference>
<reference evidence="2" key="1">
    <citation type="journal article" date="2020" name="J. ISSAAS">
        <title>Lactobacilli and other gastrointestinal microbiota of Peromyscus leucopus, reservoir host for agents of Lyme disease and other zoonoses in North America.</title>
        <authorList>
            <person name="Milovic A."/>
            <person name="Bassam K."/>
            <person name="Shao H."/>
            <person name="Chatzistamou I."/>
            <person name="Tufts D.M."/>
            <person name="Diuk-Wasser M."/>
            <person name="Barbour A.G."/>
        </authorList>
    </citation>
    <scope>NUCLEOTIDE SEQUENCE</scope>
    <source>
        <strain evidence="2">LL71</strain>
    </source>
</reference>